<proteinExistence type="predicted"/>
<protein>
    <recommendedName>
        <fullName evidence="3">Antitoxin</fullName>
    </recommendedName>
</protein>
<dbReference type="EMBL" id="SNRX01000013">
    <property type="protein sequence ID" value="KAA6301813.1"/>
    <property type="molecule type" value="Genomic_DNA"/>
</dbReference>
<gene>
    <name evidence="1" type="ORF">EZS26_001976</name>
</gene>
<evidence type="ECO:0000313" key="2">
    <source>
        <dbReference type="Proteomes" id="UP000324575"/>
    </source>
</evidence>
<organism evidence="1 2">
    <name type="scientific">Candidatus Ordinivivax streblomastigis</name>
    <dbReference type="NCBI Taxonomy" id="2540710"/>
    <lineage>
        <taxon>Bacteria</taxon>
        <taxon>Pseudomonadati</taxon>
        <taxon>Bacteroidota</taxon>
        <taxon>Bacteroidia</taxon>
        <taxon>Bacteroidales</taxon>
        <taxon>Candidatus Ordinivivax</taxon>
    </lineage>
</organism>
<name>A0A5M8P065_9BACT</name>
<evidence type="ECO:0000313" key="1">
    <source>
        <dbReference type="EMBL" id="KAA6301813.1"/>
    </source>
</evidence>
<comment type="caution">
    <text evidence="1">The sequence shown here is derived from an EMBL/GenBank/DDBJ whole genome shotgun (WGS) entry which is preliminary data.</text>
</comment>
<dbReference type="Proteomes" id="UP000324575">
    <property type="component" value="Unassembled WGS sequence"/>
</dbReference>
<reference evidence="1 2" key="1">
    <citation type="submission" date="2019-03" db="EMBL/GenBank/DDBJ databases">
        <title>Single cell metagenomics reveals metabolic interactions within the superorganism composed of flagellate Streblomastix strix and complex community of Bacteroidetes bacteria on its surface.</title>
        <authorList>
            <person name="Treitli S.C."/>
            <person name="Kolisko M."/>
            <person name="Husnik F."/>
            <person name="Keeling P."/>
            <person name="Hampl V."/>
        </authorList>
    </citation>
    <scope>NUCLEOTIDE SEQUENCE [LARGE SCALE GENOMIC DNA]</scope>
    <source>
        <strain evidence="1">St1</strain>
    </source>
</reference>
<sequence>MISTVKLRRKNVVNAFAILLDNLNYAEKKTLADYLFQSIEKEQSIKEQDFYSLYGAWKSDSSAEEIIAEIKNSRRSGKTRIIESFD</sequence>
<dbReference type="AlphaFoldDB" id="A0A5M8P065"/>
<evidence type="ECO:0008006" key="3">
    <source>
        <dbReference type="Google" id="ProtNLM"/>
    </source>
</evidence>
<accession>A0A5M8P065</accession>